<feature type="chain" id="PRO_5020404941" description="Secreted protein" evidence="1">
    <location>
        <begin position="21"/>
        <end position="36"/>
    </location>
</feature>
<dbReference type="AlphaFoldDB" id="A0A4P2QCY0"/>
<dbReference type="EMBL" id="CP012670">
    <property type="protein sequence ID" value="AUX27218.1"/>
    <property type="molecule type" value="Genomic_DNA"/>
</dbReference>
<evidence type="ECO:0000313" key="3">
    <source>
        <dbReference type="Proteomes" id="UP000295781"/>
    </source>
</evidence>
<accession>A0A4P2QCY0</accession>
<organism evidence="2 3">
    <name type="scientific">Sorangium cellulosum</name>
    <name type="common">Polyangium cellulosum</name>
    <dbReference type="NCBI Taxonomy" id="56"/>
    <lineage>
        <taxon>Bacteria</taxon>
        <taxon>Pseudomonadati</taxon>
        <taxon>Myxococcota</taxon>
        <taxon>Polyangia</taxon>
        <taxon>Polyangiales</taxon>
        <taxon>Polyangiaceae</taxon>
        <taxon>Sorangium</taxon>
    </lineage>
</organism>
<gene>
    <name evidence="2" type="ORF">SOCEGT47_078010</name>
</gene>
<reference evidence="2 3" key="1">
    <citation type="submission" date="2015-09" db="EMBL/GenBank/DDBJ databases">
        <title>Sorangium comparison.</title>
        <authorList>
            <person name="Zaburannyi N."/>
            <person name="Bunk B."/>
            <person name="Overmann J."/>
            <person name="Mueller R."/>
        </authorList>
    </citation>
    <scope>NUCLEOTIDE SEQUENCE [LARGE SCALE GENOMIC DNA]</scope>
    <source>
        <strain evidence="2 3">So ceGT47</strain>
    </source>
</reference>
<dbReference type="Proteomes" id="UP000295781">
    <property type="component" value="Chromosome"/>
</dbReference>
<name>A0A4P2QCY0_SORCE</name>
<protein>
    <recommendedName>
        <fullName evidence="4">Secreted protein</fullName>
    </recommendedName>
</protein>
<proteinExistence type="predicted"/>
<feature type="signal peptide" evidence="1">
    <location>
        <begin position="1"/>
        <end position="20"/>
    </location>
</feature>
<evidence type="ECO:0008006" key="4">
    <source>
        <dbReference type="Google" id="ProtNLM"/>
    </source>
</evidence>
<evidence type="ECO:0000256" key="1">
    <source>
        <dbReference type="SAM" id="SignalP"/>
    </source>
</evidence>
<evidence type="ECO:0000313" key="2">
    <source>
        <dbReference type="EMBL" id="AUX27218.1"/>
    </source>
</evidence>
<sequence>MMRRRWMTAFGLTLMAAGCAASEAADVGGDAAHGGP</sequence>
<dbReference type="PROSITE" id="PS51257">
    <property type="entry name" value="PROKAR_LIPOPROTEIN"/>
    <property type="match status" value="1"/>
</dbReference>
<keyword evidence="1" id="KW-0732">Signal</keyword>